<dbReference type="Proteomes" id="UP000271098">
    <property type="component" value="Unassembled WGS sequence"/>
</dbReference>
<evidence type="ECO:0000313" key="3">
    <source>
        <dbReference type="WBParaSite" id="GPUH_0000797901-mRNA-1"/>
    </source>
</evidence>
<name>A0A183DGX9_9BILA</name>
<gene>
    <name evidence="1" type="ORF">GPUH_LOCUS7971</name>
</gene>
<sequence length="66" mass="7805">MCVKVVHPELTLRAIIHRFDNDQRGNVRVSLRLHILDVQLADELDEYAEMSIEPDESYTGYEYRIK</sequence>
<protein>
    <submittedName>
        <fullName evidence="3">CRIM domain-containing protein</fullName>
    </submittedName>
</protein>
<evidence type="ECO:0000313" key="2">
    <source>
        <dbReference type="Proteomes" id="UP000271098"/>
    </source>
</evidence>
<dbReference type="EMBL" id="UYRT01021963">
    <property type="protein sequence ID" value="VDK60299.1"/>
    <property type="molecule type" value="Genomic_DNA"/>
</dbReference>
<organism evidence="3">
    <name type="scientific">Gongylonema pulchrum</name>
    <dbReference type="NCBI Taxonomy" id="637853"/>
    <lineage>
        <taxon>Eukaryota</taxon>
        <taxon>Metazoa</taxon>
        <taxon>Ecdysozoa</taxon>
        <taxon>Nematoda</taxon>
        <taxon>Chromadorea</taxon>
        <taxon>Rhabditida</taxon>
        <taxon>Spirurina</taxon>
        <taxon>Spiruromorpha</taxon>
        <taxon>Spiruroidea</taxon>
        <taxon>Gongylonematidae</taxon>
        <taxon>Gongylonema</taxon>
    </lineage>
</organism>
<reference evidence="1 2" key="2">
    <citation type="submission" date="2018-11" db="EMBL/GenBank/DDBJ databases">
        <authorList>
            <consortium name="Pathogen Informatics"/>
        </authorList>
    </citation>
    <scope>NUCLEOTIDE SEQUENCE [LARGE SCALE GENOMIC DNA]</scope>
</reference>
<proteinExistence type="predicted"/>
<dbReference type="WBParaSite" id="GPUH_0000797901-mRNA-1">
    <property type="protein sequence ID" value="GPUH_0000797901-mRNA-1"/>
    <property type="gene ID" value="GPUH_0000797901"/>
</dbReference>
<accession>A0A183DGX9</accession>
<keyword evidence="2" id="KW-1185">Reference proteome</keyword>
<evidence type="ECO:0000313" key="1">
    <source>
        <dbReference type="EMBL" id="VDK60299.1"/>
    </source>
</evidence>
<dbReference type="AlphaFoldDB" id="A0A183DGX9"/>
<reference evidence="3" key="1">
    <citation type="submission" date="2016-06" db="UniProtKB">
        <authorList>
            <consortium name="WormBaseParasite"/>
        </authorList>
    </citation>
    <scope>IDENTIFICATION</scope>
</reference>